<proteinExistence type="predicted"/>
<sequence length="86" mass="10079">MPIIFGWGKKKIEELGEINARKCGRCGNEKPWRIIKVTIWFTLFFIPVFPYKTHYLLSCPICGDALEMEKQAYKDMVSDFESKSQK</sequence>
<reference evidence="2" key="1">
    <citation type="submission" date="2020-04" db="EMBL/GenBank/DDBJ databases">
        <authorList>
            <person name="Zhang T."/>
        </authorList>
    </citation>
    <scope>NUCLEOTIDE SEQUENCE</scope>
    <source>
        <strain evidence="2">HKST-UBA14</strain>
    </source>
</reference>
<gene>
    <name evidence="2" type="ORF">KC909_01445</name>
</gene>
<reference evidence="2" key="2">
    <citation type="journal article" date="2021" name="Microbiome">
        <title>Successional dynamics and alternative stable states in a saline activated sludge microbial community over 9 years.</title>
        <authorList>
            <person name="Wang Y."/>
            <person name="Ye J."/>
            <person name="Ju F."/>
            <person name="Liu L."/>
            <person name="Boyd J.A."/>
            <person name="Deng Y."/>
            <person name="Parks D.H."/>
            <person name="Jiang X."/>
            <person name="Yin X."/>
            <person name="Woodcroft B.J."/>
            <person name="Tyson G.W."/>
            <person name="Hugenholtz P."/>
            <person name="Polz M.F."/>
            <person name="Zhang T."/>
        </authorList>
    </citation>
    <scope>NUCLEOTIDE SEQUENCE</scope>
    <source>
        <strain evidence="2">HKST-UBA14</strain>
    </source>
</reference>
<evidence type="ECO:0000313" key="3">
    <source>
        <dbReference type="Proteomes" id="UP000783287"/>
    </source>
</evidence>
<organism evidence="2 3">
    <name type="scientific">Candidatus Dojkabacteria bacterium</name>
    <dbReference type="NCBI Taxonomy" id="2099670"/>
    <lineage>
        <taxon>Bacteria</taxon>
        <taxon>Candidatus Dojkabacteria</taxon>
    </lineage>
</organism>
<feature type="domain" description="Zinc-ribbon 15" evidence="1">
    <location>
        <begin position="22"/>
        <end position="71"/>
    </location>
</feature>
<dbReference type="Proteomes" id="UP000783287">
    <property type="component" value="Unassembled WGS sequence"/>
</dbReference>
<dbReference type="AlphaFoldDB" id="A0A955L4P8"/>
<dbReference type="PANTHER" id="PTHR28139">
    <property type="entry name" value="UPF0768 PROTEIN YBL029C-A"/>
    <property type="match status" value="1"/>
</dbReference>
<evidence type="ECO:0000313" key="2">
    <source>
        <dbReference type="EMBL" id="MCA9383005.1"/>
    </source>
</evidence>
<dbReference type="InterPro" id="IPR031493">
    <property type="entry name" value="Zinc_ribbon_15"/>
</dbReference>
<dbReference type="PANTHER" id="PTHR28139:SF1">
    <property type="entry name" value="UPF0768 PROTEIN YBL029C-A"/>
    <property type="match status" value="1"/>
</dbReference>
<name>A0A955L4P8_9BACT</name>
<protein>
    <submittedName>
        <fullName evidence="2">Zinc-ribbon domain-containing protein</fullName>
    </submittedName>
</protein>
<dbReference type="Pfam" id="PF17032">
    <property type="entry name" value="Zn_ribbon_15"/>
    <property type="match status" value="1"/>
</dbReference>
<comment type="caution">
    <text evidence="2">The sequence shown here is derived from an EMBL/GenBank/DDBJ whole genome shotgun (WGS) entry which is preliminary data.</text>
</comment>
<evidence type="ECO:0000259" key="1">
    <source>
        <dbReference type="Pfam" id="PF17032"/>
    </source>
</evidence>
<accession>A0A955L4P8</accession>
<dbReference type="EMBL" id="JAGQLK010000019">
    <property type="protein sequence ID" value="MCA9383005.1"/>
    <property type="molecule type" value="Genomic_DNA"/>
</dbReference>